<reference evidence="1 2" key="1">
    <citation type="submission" date="2020-03" db="EMBL/GenBank/DDBJ databases">
        <title>Draft genome sequence of environmentally isolated cultures.</title>
        <authorList>
            <person name="Wilson H.S."/>
            <person name="De Leon M.E."/>
        </authorList>
    </citation>
    <scope>NUCLEOTIDE SEQUENCE [LARGE SCALE GENOMIC DNA]</scope>
    <source>
        <strain evidence="1 2">HSC-31F16</strain>
    </source>
</reference>
<name>A0ABX0L115_9NEIS</name>
<accession>A0ABX0L115</accession>
<gene>
    <name evidence="1" type="ORF">HA052_04705</name>
</gene>
<dbReference type="RefSeq" id="WP_166451001.1">
    <property type="nucleotide sequence ID" value="NZ_JAAOMA010000004.1"/>
</dbReference>
<evidence type="ECO:0000313" key="1">
    <source>
        <dbReference type="EMBL" id="NHR04490.1"/>
    </source>
</evidence>
<evidence type="ECO:0000313" key="2">
    <source>
        <dbReference type="Proteomes" id="UP001515641"/>
    </source>
</evidence>
<sequence>MAISMNGHAVASLFSRLPPRFFAPLVSGSRERYWAVLVELLDRRFGPDAPMPPVQGYPVRMIQDDITAMLEGMDYWDDDSDGEDRGLGSNGTETALKLSFALTH</sequence>
<organism evidence="1 2">
    <name type="scientific">Chromobacterium fluminis</name>
    <dbReference type="NCBI Taxonomy" id="3044269"/>
    <lineage>
        <taxon>Bacteria</taxon>
        <taxon>Pseudomonadati</taxon>
        <taxon>Pseudomonadota</taxon>
        <taxon>Betaproteobacteria</taxon>
        <taxon>Neisseriales</taxon>
        <taxon>Chromobacteriaceae</taxon>
        <taxon>Chromobacterium</taxon>
    </lineage>
</organism>
<protein>
    <submittedName>
        <fullName evidence="1">Uncharacterized protein</fullName>
    </submittedName>
</protein>
<proteinExistence type="predicted"/>
<keyword evidence="2" id="KW-1185">Reference proteome</keyword>
<comment type="caution">
    <text evidence="1">The sequence shown here is derived from an EMBL/GenBank/DDBJ whole genome shotgun (WGS) entry which is preliminary data.</text>
</comment>
<dbReference type="Proteomes" id="UP001515641">
    <property type="component" value="Unassembled WGS sequence"/>
</dbReference>
<dbReference type="EMBL" id="JAAOMA010000004">
    <property type="protein sequence ID" value="NHR04490.1"/>
    <property type="molecule type" value="Genomic_DNA"/>
</dbReference>